<dbReference type="Gene3D" id="3.40.50.1460">
    <property type="match status" value="1"/>
</dbReference>
<dbReference type="InterPro" id="IPR011600">
    <property type="entry name" value="Pept_C14_caspase"/>
</dbReference>
<gene>
    <name evidence="2" type="ORF">ADICEAN_01621</name>
</gene>
<reference evidence="2 3" key="1">
    <citation type="journal article" date="2013" name="Genome Announc.">
        <title>Draft Genome Sequence of Cesiribacter andamanensis Strain AMV16T, Isolated from a Soil Sample from a Mud Volcano in the Andaman Islands, India.</title>
        <authorList>
            <person name="Shivaji S."/>
            <person name="Ara S."/>
            <person name="Begum Z."/>
            <person name="Srinivas T.N."/>
            <person name="Singh A."/>
            <person name="Kumar Pinnaka A."/>
        </authorList>
    </citation>
    <scope>NUCLEOTIDE SEQUENCE [LARGE SCALE GENOMIC DNA]</scope>
    <source>
        <strain evidence="2 3">AMV16</strain>
    </source>
</reference>
<dbReference type="OrthoDB" id="9767236at2"/>
<dbReference type="SUPFAM" id="SSF52129">
    <property type="entry name" value="Caspase-like"/>
    <property type="match status" value="1"/>
</dbReference>
<organism evidence="2 3">
    <name type="scientific">Cesiribacter andamanensis AMV16</name>
    <dbReference type="NCBI Taxonomy" id="1279009"/>
    <lineage>
        <taxon>Bacteria</taxon>
        <taxon>Pseudomonadati</taxon>
        <taxon>Bacteroidota</taxon>
        <taxon>Cytophagia</taxon>
        <taxon>Cytophagales</taxon>
        <taxon>Cesiribacteraceae</taxon>
        <taxon>Cesiribacter</taxon>
    </lineage>
</organism>
<comment type="caution">
    <text evidence="2">The sequence shown here is derived from an EMBL/GenBank/DDBJ whole genome shotgun (WGS) entry which is preliminary data.</text>
</comment>
<protein>
    <recommendedName>
        <fullName evidence="1">EF-hand domain-containing protein</fullName>
    </recommendedName>
</protein>
<evidence type="ECO:0000259" key="1">
    <source>
        <dbReference type="PROSITE" id="PS50222"/>
    </source>
</evidence>
<feature type="domain" description="EF-hand" evidence="1">
    <location>
        <begin position="221"/>
        <end position="243"/>
    </location>
</feature>
<dbReference type="InterPro" id="IPR029030">
    <property type="entry name" value="Caspase-like_dom_sf"/>
</dbReference>
<sequence length="265" mass="28291">MGLARYQNSSYTLRYGPKDIRDVLAALATNPAYELVVDTLMNESATAEALVRWQKNLQQAGVNDVVLVYLAGHGMLDPAGNFYFGTYDFDMAAPAEKGIHLDTLKALIAGSTARKRLMLLDACQSGNTEFYQLLGSGRPAGAAAGSVLASRGAREVGGDQSQPGLADPAELLQEVFGTIRGSGIDIIGASSASQHAYEGLGLQNGAFSYFVIRGLTTGAADTDRDGSISIAELKAYVTDAVADFTAGRQKPTSREENPYYNWRIY</sequence>
<dbReference type="PROSITE" id="PS00018">
    <property type="entry name" value="EF_HAND_1"/>
    <property type="match status" value="1"/>
</dbReference>
<dbReference type="STRING" id="1279009.ADICEAN_01621"/>
<dbReference type="AlphaFoldDB" id="M7N3G7"/>
<dbReference type="Pfam" id="PF00656">
    <property type="entry name" value="Peptidase_C14"/>
    <property type="match status" value="1"/>
</dbReference>
<accession>M7N3G7</accession>
<dbReference type="Proteomes" id="UP000011910">
    <property type="component" value="Unassembled WGS sequence"/>
</dbReference>
<dbReference type="InterPro" id="IPR018247">
    <property type="entry name" value="EF_Hand_1_Ca_BS"/>
</dbReference>
<name>M7N3G7_9BACT</name>
<dbReference type="PROSITE" id="PS50222">
    <property type="entry name" value="EF_HAND_2"/>
    <property type="match status" value="1"/>
</dbReference>
<dbReference type="EMBL" id="AODQ01000031">
    <property type="protein sequence ID" value="EMR03228.1"/>
    <property type="molecule type" value="Genomic_DNA"/>
</dbReference>
<dbReference type="eggNOG" id="COG4249">
    <property type="taxonomic scope" value="Bacteria"/>
</dbReference>
<dbReference type="GO" id="GO:0005509">
    <property type="term" value="F:calcium ion binding"/>
    <property type="evidence" value="ECO:0007669"/>
    <property type="project" value="InterPro"/>
</dbReference>
<evidence type="ECO:0000313" key="2">
    <source>
        <dbReference type="EMBL" id="EMR03228.1"/>
    </source>
</evidence>
<dbReference type="InterPro" id="IPR002048">
    <property type="entry name" value="EF_hand_dom"/>
</dbReference>
<keyword evidence="3" id="KW-1185">Reference proteome</keyword>
<dbReference type="GO" id="GO:0004197">
    <property type="term" value="F:cysteine-type endopeptidase activity"/>
    <property type="evidence" value="ECO:0007669"/>
    <property type="project" value="InterPro"/>
</dbReference>
<dbReference type="GO" id="GO:0006508">
    <property type="term" value="P:proteolysis"/>
    <property type="evidence" value="ECO:0007669"/>
    <property type="project" value="InterPro"/>
</dbReference>
<evidence type="ECO:0000313" key="3">
    <source>
        <dbReference type="Proteomes" id="UP000011910"/>
    </source>
</evidence>
<proteinExistence type="predicted"/>